<dbReference type="EMBL" id="GBHO01016537">
    <property type="protein sequence ID" value="JAG27067.1"/>
    <property type="molecule type" value="Transcribed_RNA"/>
</dbReference>
<dbReference type="PANTHER" id="PTHR12243">
    <property type="entry name" value="MADF DOMAIN TRANSCRIPTION FACTOR"/>
    <property type="match status" value="1"/>
</dbReference>
<dbReference type="InterPro" id="IPR004210">
    <property type="entry name" value="BESS_motif"/>
</dbReference>
<dbReference type="GO" id="GO:0005634">
    <property type="term" value="C:nucleus"/>
    <property type="evidence" value="ECO:0007669"/>
    <property type="project" value="TreeGrafter"/>
</dbReference>
<feature type="domain" description="MADF" evidence="2">
    <location>
        <begin position="52"/>
        <end position="138"/>
    </location>
</feature>
<dbReference type="InterPro" id="IPR039353">
    <property type="entry name" value="TF_Adf1"/>
</dbReference>
<dbReference type="EMBL" id="GBHO01016538">
    <property type="protein sequence ID" value="JAG27066.1"/>
    <property type="molecule type" value="Transcribed_RNA"/>
</dbReference>
<dbReference type="SMART" id="SM00595">
    <property type="entry name" value="MADF"/>
    <property type="match status" value="1"/>
</dbReference>
<dbReference type="GO" id="GO:0006357">
    <property type="term" value="P:regulation of transcription by RNA polymerase II"/>
    <property type="evidence" value="ECO:0007669"/>
    <property type="project" value="TreeGrafter"/>
</dbReference>
<reference evidence="3" key="1">
    <citation type="journal article" date="2014" name="PLoS ONE">
        <title>Transcriptome-Based Identification of ABC Transporters in the Western Tarnished Plant Bug Lygus hesperus.</title>
        <authorList>
            <person name="Hull J.J."/>
            <person name="Chaney K."/>
            <person name="Geib S.M."/>
            <person name="Fabrick J.A."/>
            <person name="Brent C.S."/>
            <person name="Walsh D."/>
            <person name="Lavine L.C."/>
        </authorList>
    </citation>
    <scope>NUCLEOTIDE SEQUENCE</scope>
</reference>
<organism evidence="3">
    <name type="scientific">Lygus hesperus</name>
    <name type="common">Western plant bug</name>
    <dbReference type="NCBI Taxonomy" id="30085"/>
    <lineage>
        <taxon>Eukaryota</taxon>
        <taxon>Metazoa</taxon>
        <taxon>Ecdysozoa</taxon>
        <taxon>Arthropoda</taxon>
        <taxon>Hexapoda</taxon>
        <taxon>Insecta</taxon>
        <taxon>Pterygota</taxon>
        <taxon>Neoptera</taxon>
        <taxon>Paraneoptera</taxon>
        <taxon>Hemiptera</taxon>
        <taxon>Heteroptera</taxon>
        <taxon>Panheteroptera</taxon>
        <taxon>Cimicomorpha</taxon>
        <taxon>Miridae</taxon>
        <taxon>Mirini</taxon>
        <taxon>Lygus</taxon>
    </lineage>
</organism>
<dbReference type="Pfam" id="PF02944">
    <property type="entry name" value="BESS"/>
    <property type="match status" value="1"/>
</dbReference>
<dbReference type="InterPro" id="IPR006578">
    <property type="entry name" value="MADF-dom"/>
</dbReference>
<gene>
    <name evidence="3" type="primary">Adf1_2</name>
    <name evidence="4" type="synonym">Adf1_1</name>
    <name evidence="4" type="ORF">CM83_39177</name>
    <name evidence="3" type="ORF">CM83_39179</name>
</gene>
<name>A0A0A9Y610_LYGHE</name>
<dbReference type="GO" id="GO:0003677">
    <property type="term" value="F:DNA binding"/>
    <property type="evidence" value="ECO:0007669"/>
    <property type="project" value="InterPro"/>
</dbReference>
<evidence type="ECO:0000256" key="1">
    <source>
        <dbReference type="SAM" id="MobiDB-lite"/>
    </source>
</evidence>
<dbReference type="GO" id="GO:0005667">
    <property type="term" value="C:transcription regulator complex"/>
    <property type="evidence" value="ECO:0007669"/>
    <property type="project" value="TreeGrafter"/>
</dbReference>
<sequence>SFPFDLISPSSTLFTPKGLSFREFSRLFLYLLELLRFRLREMQSSTSKNTISLIENVRNRPFLYDQDSPLYRDAETRTRAWEEIGKELKVGAGEARLAWDKLRRCFSNALNRRRQQTSRARKSWRYHKHMEFLEPHVDCKKIPPPAVEDFLEVNIKEESMSDEELEITSADPLVIKEEPEDKEESFAAVVDVNEEQASEVPQRSSELTFSRKLVSSSSAPTKRRKTRGFDYVDYDEPDLNGLNSGDITMQQPHSSFSPWHMDETDMFFLSMARMTKTLTGLKQAQIKSRLSNDVLQAVIEREEQQKSTDVPVTTCATRFFTTGMLKKS</sequence>
<dbReference type="PANTHER" id="PTHR12243:SF67">
    <property type="entry name" value="COREPRESSOR OF PANGOLIN, ISOFORM A-RELATED"/>
    <property type="match status" value="1"/>
</dbReference>
<evidence type="ECO:0000313" key="4">
    <source>
        <dbReference type="EMBL" id="JAG27067.1"/>
    </source>
</evidence>
<accession>A0A0A9Y610</accession>
<evidence type="ECO:0000313" key="3">
    <source>
        <dbReference type="EMBL" id="JAG27066.1"/>
    </source>
</evidence>
<feature type="non-terminal residue" evidence="3">
    <location>
        <position position="1"/>
    </location>
</feature>
<proteinExistence type="predicted"/>
<dbReference type="PROSITE" id="PS51029">
    <property type="entry name" value="MADF"/>
    <property type="match status" value="1"/>
</dbReference>
<feature type="region of interest" description="Disordered" evidence="1">
    <location>
        <begin position="193"/>
        <end position="221"/>
    </location>
</feature>
<protein>
    <submittedName>
        <fullName evidence="3">Transcription factor Adf-1</fullName>
    </submittedName>
</protein>
<feature type="compositionally biased region" description="Polar residues" evidence="1">
    <location>
        <begin position="199"/>
        <end position="220"/>
    </location>
</feature>
<reference evidence="3" key="2">
    <citation type="submission" date="2014-07" db="EMBL/GenBank/DDBJ databases">
        <authorList>
            <person name="Hull J."/>
        </authorList>
    </citation>
    <scope>NUCLEOTIDE SEQUENCE</scope>
</reference>
<dbReference type="AlphaFoldDB" id="A0A0A9Y610"/>
<evidence type="ECO:0000259" key="2">
    <source>
        <dbReference type="PROSITE" id="PS51029"/>
    </source>
</evidence>
<dbReference type="Pfam" id="PF10545">
    <property type="entry name" value="MADF_DNA_bdg"/>
    <property type="match status" value="1"/>
</dbReference>